<keyword evidence="8 11" id="KW-1133">Transmembrane helix</keyword>
<dbReference type="Proteomes" id="UP000198510">
    <property type="component" value="Unassembled WGS sequence"/>
</dbReference>
<dbReference type="EMBL" id="FNFO01000011">
    <property type="protein sequence ID" value="SDM23134.1"/>
    <property type="molecule type" value="Genomic_DNA"/>
</dbReference>
<evidence type="ECO:0000256" key="10">
    <source>
        <dbReference type="SAM" id="MobiDB-lite"/>
    </source>
</evidence>
<dbReference type="PROSITE" id="PS52015">
    <property type="entry name" value="TONB_CTD"/>
    <property type="match status" value="1"/>
</dbReference>
<evidence type="ECO:0000256" key="9">
    <source>
        <dbReference type="ARBA" id="ARBA00023136"/>
    </source>
</evidence>
<evidence type="ECO:0000256" key="2">
    <source>
        <dbReference type="ARBA" id="ARBA00006555"/>
    </source>
</evidence>
<dbReference type="GO" id="GO:0015031">
    <property type="term" value="P:protein transport"/>
    <property type="evidence" value="ECO:0007669"/>
    <property type="project" value="UniProtKB-KW"/>
</dbReference>
<feature type="domain" description="TonB C-terminal" evidence="12">
    <location>
        <begin position="188"/>
        <end position="278"/>
    </location>
</feature>
<feature type="transmembrane region" description="Helical" evidence="11">
    <location>
        <begin position="47"/>
        <end position="68"/>
    </location>
</feature>
<dbReference type="Pfam" id="PF03544">
    <property type="entry name" value="TonB_C"/>
    <property type="match status" value="1"/>
</dbReference>
<evidence type="ECO:0000259" key="12">
    <source>
        <dbReference type="PROSITE" id="PS52015"/>
    </source>
</evidence>
<dbReference type="PANTHER" id="PTHR33446:SF2">
    <property type="entry name" value="PROTEIN TONB"/>
    <property type="match status" value="1"/>
</dbReference>
<protein>
    <submittedName>
        <fullName evidence="13">TonB family C-terminal domain-containing protein</fullName>
    </submittedName>
</protein>
<evidence type="ECO:0000256" key="6">
    <source>
        <dbReference type="ARBA" id="ARBA00022692"/>
    </source>
</evidence>
<evidence type="ECO:0000256" key="1">
    <source>
        <dbReference type="ARBA" id="ARBA00004383"/>
    </source>
</evidence>
<accession>A0A1G9RIT2</accession>
<keyword evidence="5" id="KW-0997">Cell inner membrane</keyword>
<keyword evidence="14" id="KW-1185">Reference proteome</keyword>
<dbReference type="GO" id="GO:0031992">
    <property type="term" value="F:energy transducer activity"/>
    <property type="evidence" value="ECO:0007669"/>
    <property type="project" value="TreeGrafter"/>
</dbReference>
<evidence type="ECO:0000313" key="13">
    <source>
        <dbReference type="EMBL" id="SDM23134.1"/>
    </source>
</evidence>
<dbReference type="InterPro" id="IPR051045">
    <property type="entry name" value="TonB-dependent_transducer"/>
</dbReference>
<dbReference type="OrthoDB" id="9812355at2"/>
<evidence type="ECO:0000256" key="4">
    <source>
        <dbReference type="ARBA" id="ARBA00022475"/>
    </source>
</evidence>
<evidence type="ECO:0000256" key="11">
    <source>
        <dbReference type="SAM" id="Phobius"/>
    </source>
</evidence>
<dbReference type="InterPro" id="IPR006260">
    <property type="entry name" value="TonB/TolA_C"/>
</dbReference>
<dbReference type="STRING" id="1075417.SAMN05421823_111172"/>
<dbReference type="GO" id="GO:0098797">
    <property type="term" value="C:plasma membrane protein complex"/>
    <property type="evidence" value="ECO:0007669"/>
    <property type="project" value="TreeGrafter"/>
</dbReference>
<keyword evidence="7" id="KW-0653">Protein transport</keyword>
<keyword evidence="4" id="KW-1003">Cell membrane</keyword>
<dbReference type="PANTHER" id="PTHR33446">
    <property type="entry name" value="PROTEIN TONB-RELATED"/>
    <property type="match status" value="1"/>
</dbReference>
<dbReference type="AlphaFoldDB" id="A0A1G9RIT2"/>
<dbReference type="RefSeq" id="WP_089686772.1">
    <property type="nucleotide sequence ID" value="NZ_FNFO01000011.1"/>
</dbReference>
<comment type="similarity">
    <text evidence="2">Belongs to the TonB family.</text>
</comment>
<feature type="region of interest" description="Disordered" evidence="10">
    <location>
        <begin position="84"/>
        <end position="176"/>
    </location>
</feature>
<dbReference type="GO" id="GO:0055085">
    <property type="term" value="P:transmembrane transport"/>
    <property type="evidence" value="ECO:0007669"/>
    <property type="project" value="InterPro"/>
</dbReference>
<evidence type="ECO:0000256" key="7">
    <source>
        <dbReference type="ARBA" id="ARBA00022927"/>
    </source>
</evidence>
<dbReference type="Gene3D" id="3.30.1150.10">
    <property type="match status" value="1"/>
</dbReference>
<name>A0A1G9RIT2_9BACT</name>
<proteinExistence type="inferred from homology"/>
<keyword evidence="3" id="KW-0813">Transport</keyword>
<evidence type="ECO:0000256" key="8">
    <source>
        <dbReference type="ARBA" id="ARBA00022989"/>
    </source>
</evidence>
<sequence>MKTQRYKVMLEEDARPDAALPDAEIEPFRNFDELLRRRRLLLVRQRWIRGLLSLGGVALLAGGLWWILEAEAPSPVASTRIATATEEKPPVTSPANEPELPSEMPEASLAATPDSLPGTEAPTARTAPPPRENRPTPQVKAPRSESELQSQAVPSETSSSQPQPSAALPAASEPDATEGTFVEAAPTGGYPALYQFFEAQLQYPESARRDGIAGSVLVEFKINAAGKAEQIHVLKGISPELDQEAVRLVKLMPAWQPARLNGKPMLTRHTIPFNFQLD</sequence>
<dbReference type="SUPFAM" id="SSF74653">
    <property type="entry name" value="TolA/TonB C-terminal domain"/>
    <property type="match status" value="1"/>
</dbReference>
<dbReference type="InterPro" id="IPR037682">
    <property type="entry name" value="TonB_C"/>
</dbReference>
<keyword evidence="9 11" id="KW-0472">Membrane</keyword>
<evidence type="ECO:0000256" key="3">
    <source>
        <dbReference type="ARBA" id="ARBA00022448"/>
    </source>
</evidence>
<feature type="compositionally biased region" description="Low complexity" evidence="10">
    <location>
        <begin position="154"/>
        <end position="174"/>
    </location>
</feature>
<evidence type="ECO:0000256" key="5">
    <source>
        <dbReference type="ARBA" id="ARBA00022519"/>
    </source>
</evidence>
<gene>
    <name evidence="13" type="ORF">SAMN05421823_111172</name>
</gene>
<dbReference type="NCBIfam" id="TIGR01352">
    <property type="entry name" value="tonB_Cterm"/>
    <property type="match status" value="1"/>
</dbReference>
<evidence type="ECO:0000313" key="14">
    <source>
        <dbReference type="Proteomes" id="UP000198510"/>
    </source>
</evidence>
<reference evidence="13 14" key="1">
    <citation type="submission" date="2016-10" db="EMBL/GenBank/DDBJ databases">
        <authorList>
            <person name="de Groot N.N."/>
        </authorList>
    </citation>
    <scope>NUCLEOTIDE SEQUENCE [LARGE SCALE GENOMIC DNA]</scope>
    <source>
        <strain evidence="13 14">DSM 25186</strain>
    </source>
</reference>
<organism evidence="13 14">
    <name type="scientific">Catalinimonas alkaloidigena</name>
    <dbReference type="NCBI Taxonomy" id="1075417"/>
    <lineage>
        <taxon>Bacteria</taxon>
        <taxon>Pseudomonadati</taxon>
        <taxon>Bacteroidota</taxon>
        <taxon>Cytophagia</taxon>
        <taxon>Cytophagales</taxon>
        <taxon>Catalimonadaceae</taxon>
        <taxon>Catalinimonas</taxon>
    </lineage>
</organism>
<keyword evidence="6 11" id="KW-0812">Transmembrane</keyword>
<comment type="subcellular location">
    <subcellularLocation>
        <location evidence="1">Cell inner membrane</location>
        <topology evidence="1">Single-pass membrane protein</topology>
        <orientation evidence="1">Periplasmic side</orientation>
    </subcellularLocation>
</comment>